<gene>
    <name evidence="3" type="ORF">IFR04_010848</name>
</gene>
<organism evidence="3 4">
    <name type="scientific">Cadophora malorum</name>
    <dbReference type="NCBI Taxonomy" id="108018"/>
    <lineage>
        <taxon>Eukaryota</taxon>
        <taxon>Fungi</taxon>
        <taxon>Dikarya</taxon>
        <taxon>Ascomycota</taxon>
        <taxon>Pezizomycotina</taxon>
        <taxon>Leotiomycetes</taxon>
        <taxon>Helotiales</taxon>
        <taxon>Ploettnerulaceae</taxon>
        <taxon>Cadophora</taxon>
    </lineage>
</organism>
<sequence length="554" mass="61111">MAKGKEASMGRASPSEADESGSEYSESVMRGKNKRNTRKSSDEQQGPASGKVSSESSNNKPQTRFDPAAAAKAARERARNIQRNPNEVFTPWQQGMGSGNPYTWDKDRILWDPVDFKKHKTEEEFCKNAPRNVYLSDRGIQFVIVSPVSNDHRGLWFGADLDANGKVLAKRKQRGLPATDNAGNIVRFDDYILHGELDFDGDKYIYNTPEMYRGNGRAAKKGPEPIWRPGSREAYLRLHKDSSTAKSLKLAEAPDNGNHAAIEADGSKRAATSYNAPLPLRSRSSSVRRSKRSVDTAGLTASTAAPLSKRPHIEASTSDLIAISRSPHAATNPSGVSATVVRARSSPSIPSSHDGSIANSQDVERSIMSLEDLKEENSSLKKKLDHIKEAMKEQVTKASHNRIVAALKQQQQASQEQHAQALADILLQQETAEEEKASIARHFAKVMQSVHTTAQTVTQVQKTQRLISQQIEKTEAATEKFKNDAEDAWIEEDAKYEKQELETVLQQDVPRLLSGVKEMGEKFRGIIDDYEQSPADVRDAVDAAGISESLYDAD</sequence>
<reference evidence="3" key="1">
    <citation type="submission" date="2021-02" db="EMBL/GenBank/DDBJ databases">
        <title>Genome sequence Cadophora malorum strain M34.</title>
        <authorList>
            <person name="Stefanovic E."/>
            <person name="Vu D."/>
            <person name="Scully C."/>
            <person name="Dijksterhuis J."/>
            <person name="Roader J."/>
            <person name="Houbraken J."/>
        </authorList>
    </citation>
    <scope>NUCLEOTIDE SEQUENCE</scope>
    <source>
        <strain evidence="3">M34</strain>
    </source>
</reference>
<comment type="caution">
    <text evidence="3">The sequence shown here is derived from an EMBL/GenBank/DDBJ whole genome shotgun (WGS) entry which is preliminary data.</text>
</comment>
<feature type="region of interest" description="Disordered" evidence="2">
    <location>
        <begin position="1"/>
        <end position="98"/>
    </location>
</feature>
<accession>A0A8H7W8B3</accession>
<keyword evidence="1" id="KW-0175">Coiled coil</keyword>
<evidence type="ECO:0000313" key="4">
    <source>
        <dbReference type="Proteomes" id="UP000664132"/>
    </source>
</evidence>
<dbReference type="OrthoDB" id="10531031at2759"/>
<dbReference type="AlphaFoldDB" id="A0A8H7W8B3"/>
<protein>
    <submittedName>
        <fullName evidence="3">Uncharacterized protein</fullName>
    </submittedName>
</protein>
<feature type="compositionally biased region" description="Polar residues" evidence="2">
    <location>
        <begin position="43"/>
        <end position="62"/>
    </location>
</feature>
<dbReference type="EMBL" id="JAFJYH010000200">
    <property type="protein sequence ID" value="KAG4416023.1"/>
    <property type="molecule type" value="Genomic_DNA"/>
</dbReference>
<feature type="coiled-coil region" evidence="1">
    <location>
        <begin position="363"/>
        <end position="393"/>
    </location>
</feature>
<feature type="region of interest" description="Disordered" evidence="2">
    <location>
        <begin position="253"/>
        <end position="312"/>
    </location>
</feature>
<keyword evidence="4" id="KW-1185">Reference proteome</keyword>
<dbReference type="Proteomes" id="UP000664132">
    <property type="component" value="Unassembled WGS sequence"/>
</dbReference>
<evidence type="ECO:0000313" key="3">
    <source>
        <dbReference type="EMBL" id="KAG4416023.1"/>
    </source>
</evidence>
<proteinExistence type="predicted"/>
<feature type="compositionally biased region" description="Polar residues" evidence="2">
    <location>
        <begin position="81"/>
        <end position="95"/>
    </location>
</feature>
<evidence type="ECO:0000256" key="1">
    <source>
        <dbReference type="SAM" id="Coils"/>
    </source>
</evidence>
<name>A0A8H7W8B3_9HELO</name>
<evidence type="ECO:0000256" key="2">
    <source>
        <dbReference type="SAM" id="MobiDB-lite"/>
    </source>
</evidence>